<dbReference type="GO" id="GO:0006915">
    <property type="term" value="P:apoptotic process"/>
    <property type="evidence" value="ECO:0007669"/>
    <property type="project" value="UniProtKB-KW"/>
</dbReference>
<dbReference type="PROSITE" id="PS01122">
    <property type="entry name" value="CASPASE_CYS"/>
    <property type="match status" value="1"/>
</dbReference>
<evidence type="ECO:0000256" key="3">
    <source>
        <dbReference type="ARBA" id="ARBA00022703"/>
    </source>
</evidence>
<dbReference type="InterPro" id="IPR001309">
    <property type="entry name" value="Pept_C14_p20"/>
</dbReference>
<dbReference type="GO" id="GO:0004197">
    <property type="term" value="F:cysteine-type endopeptidase activity"/>
    <property type="evidence" value="ECO:0007669"/>
    <property type="project" value="InterPro"/>
</dbReference>
<name>A0AAN8XK35_HALRR</name>
<dbReference type="SUPFAM" id="SSF52129">
    <property type="entry name" value="Caspase-like"/>
    <property type="match status" value="1"/>
</dbReference>
<dbReference type="InterPro" id="IPR033139">
    <property type="entry name" value="Caspase_cys_AS"/>
</dbReference>
<evidence type="ECO:0000313" key="11">
    <source>
        <dbReference type="EMBL" id="KAK7080774.1"/>
    </source>
</evidence>
<dbReference type="PRINTS" id="PR00376">
    <property type="entry name" value="IL1BCENZYME"/>
</dbReference>
<feature type="domain" description="Caspase family p10" evidence="9">
    <location>
        <begin position="269"/>
        <end position="364"/>
    </location>
</feature>
<dbReference type="Proteomes" id="UP001381693">
    <property type="component" value="Unassembled WGS sequence"/>
</dbReference>
<dbReference type="GO" id="GO:0006508">
    <property type="term" value="P:proteolysis"/>
    <property type="evidence" value="ECO:0007669"/>
    <property type="project" value="UniProtKB-KW"/>
</dbReference>
<protein>
    <submittedName>
        <fullName evidence="11">Peptidase C14A</fullName>
    </submittedName>
</protein>
<dbReference type="GO" id="GO:0005737">
    <property type="term" value="C:cytoplasm"/>
    <property type="evidence" value="ECO:0007669"/>
    <property type="project" value="UniProtKB-ARBA"/>
</dbReference>
<keyword evidence="4" id="KW-0378">Hydrolase</keyword>
<dbReference type="SMART" id="SM00115">
    <property type="entry name" value="CASc"/>
    <property type="match status" value="1"/>
</dbReference>
<keyword evidence="6" id="KW-0865">Zymogen</keyword>
<organism evidence="11 12">
    <name type="scientific">Halocaridina rubra</name>
    <name type="common">Hawaiian red shrimp</name>
    <dbReference type="NCBI Taxonomy" id="373956"/>
    <lineage>
        <taxon>Eukaryota</taxon>
        <taxon>Metazoa</taxon>
        <taxon>Ecdysozoa</taxon>
        <taxon>Arthropoda</taxon>
        <taxon>Crustacea</taxon>
        <taxon>Multicrustacea</taxon>
        <taxon>Malacostraca</taxon>
        <taxon>Eumalacostraca</taxon>
        <taxon>Eucarida</taxon>
        <taxon>Decapoda</taxon>
        <taxon>Pleocyemata</taxon>
        <taxon>Caridea</taxon>
        <taxon>Atyoidea</taxon>
        <taxon>Atyidae</taxon>
        <taxon>Halocaridina</taxon>
    </lineage>
</organism>
<comment type="similarity">
    <text evidence="1 7">Belongs to the peptidase C14A family.</text>
</comment>
<feature type="compositionally biased region" description="Basic and acidic residues" evidence="8">
    <location>
        <begin position="47"/>
        <end position="61"/>
    </location>
</feature>
<dbReference type="PANTHER" id="PTHR48169">
    <property type="entry name" value="DED DOMAIN-CONTAINING PROTEIN"/>
    <property type="match status" value="1"/>
</dbReference>
<evidence type="ECO:0000256" key="8">
    <source>
        <dbReference type="SAM" id="MobiDB-lite"/>
    </source>
</evidence>
<proteinExistence type="inferred from homology"/>
<dbReference type="InterPro" id="IPR029030">
    <property type="entry name" value="Caspase-like_dom_sf"/>
</dbReference>
<dbReference type="InterPro" id="IPR016129">
    <property type="entry name" value="Caspase_his_AS"/>
</dbReference>
<keyword evidence="3" id="KW-0053">Apoptosis</keyword>
<feature type="domain" description="Caspase family p20" evidence="10">
    <location>
        <begin position="95"/>
        <end position="223"/>
    </location>
</feature>
<keyword evidence="12" id="KW-1185">Reference proteome</keyword>
<keyword evidence="2" id="KW-0645">Protease</keyword>
<keyword evidence="5" id="KW-0788">Thiol protease</keyword>
<dbReference type="PROSITE" id="PS50207">
    <property type="entry name" value="CASPASE_P10"/>
    <property type="match status" value="1"/>
</dbReference>
<evidence type="ECO:0000256" key="2">
    <source>
        <dbReference type="ARBA" id="ARBA00022670"/>
    </source>
</evidence>
<dbReference type="PROSITE" id="PS50208">
    <property type="entry name" value="CASPASE_P20"/>
    <property type="match status" value="1"/>
</dbReference>
<dbReference type="GO" id="GO:0043067">
    <property type="term" value="P:regulation of programmed cell death"/>
    <property type="evidence" value="ECO:0007669"/>
    <property type="project" value="UniProtKB-ARBA"/>
</dbReference>
<comment type="caution">
    <text evidence="11">The sequence shown here is derived from an EMBL/GenBank/DDBJ whole genome shotgun (WGS) entry which is preliminary data.</text>
</comment>
<dbReference type="PANTHER" id="PTHR48169:SF7">
    <property type="entry name" value="CASPASE 10"/>
    <property type="match status" value="1"/>
</dbReference>
<evidence type="ECO:0000256" key="1">
    <source>
        <dbReference type="ARBA" id="ARBA00010134"/>
    </source>
</evidence>
<gene>
    <name evidence="11" type="primary">CASP9</name>
    <name evidence="11" type="ORF">SK128_011663</name>
</gene>
<evidence type="ECO:0000313" key="12">
    <source>
        <dbReference type="Proteomes" id="UP001381693"/>
    </source>
</evidence>
<accession>A0AAN8XK35</accession>
<dbReference type="InterPro" id="IPR011600">
    <property type="entry name" value="Pept_C14_caspase"/>
</dbReference>
<dbReference type="GO" id="GO:0051604">
    <property type="term" value="P:protein maturation"/>
    <property type="evidence" value="ECO:0007669"/>
    <property type="project" value="UniProtKB-ARBA"/>
</dbReference>
<evidence type="ECO:0000256" key="6">
    <source>
        <dbReference type="ARBA" id="ARBA00023145"/>
    </source>
</evidence>
<feature type="region of interest" description="Disordered" evidence="8">
    <location>
        <begin position="1"/>
        <end position="81"/>
    </location>
</feature>
<dbReference type="PROSITE" id="PS01121">
    <property type="entry name" value="CASPASE_HIS"/>
    <property type="match status" value="1"/>
</dbReference>
<evidence type="ECO:0000259" key="9">
    <source>
        <dbReference type="PROSITE" id="PS50207"/>
    </source>
</evidence>
<feature type="compositionally biased region" description="Basic and acidic residues" evidence="8">
    <location>
        <begin position="1"/>
        <end position="18"/>
    </location>
</feature>
<dbReference type="EMBL" id="JAXCGZ010005796">
    <property type="protein sequence ID" value="KAK7080774.1"/>
    <property type="molecule type" value="Genomic_DNA"/>
</dbReference>
<evidence type="ECO:0000256" key="4">
    <source>
        <dbReference type="ARBA" id="ARBA00022801"/>
    </source>
</evidence>
<evidence type="ECO:0000256" key="7">
    <source>
        <dbReference type="RuleBase" id="RU003971"/>
    </source>
</evidence>
<evidence type="ECO:0000259" key="10">
    <source>
        <dbReference type="PROSITE" id="PS50208"/>
    </source>
</evidence>
<dbReference type="InterPro" id="IPR002138">
    <property type="entry name" value="Pept_C14_p10"/>
</dbReference>
<sequence>MDAKEDRSNQCQQEKEESQDICSFQFKVTPPEDTTDPQSLEIAQRPINDEEKESSPKDSTDAKSLGKSQQPNNRPDAPMPVTKSCEKYNMQMKENRGMAVIFAYSEYKFRRCPNRNVKNDIKICKSSFERLQYNVTVHFNLFKKDVLRELMKISEADHSESDSLVVIFMSHGGIDEKTNLEFLETFDSRVNTVKLWKNFTPEKCPTLAGKPKMFFIQACRGDDADKGVQLKKVILGKPIQTDTIPVGSSHVEEKEEDYCIPLYADLLMMWASYPGEIRMRASYPGMYAYNTHRDGIDGSVFLHFLCKNLDDNAEHEDLSSMLLRVTRQVAVEFESWIPADMQKGNKKQIPQVVSTLMRKVYFYD</sequence>
<dbReference type="Pfam" id="PF00656">
    <property type="entry name" value="Peptidase_C14"/>
    <property type="match status" value="1"/>
</dbReference>
<evidence type="ECO:0000256" key="5">
    <source>
        <dbReference type="ARBA" id="ARBA00022807"/>
    </source>
</evidence>
<reference evidence="11 12" key="1">
    <citation type="submission" date="2023-11" db="EMBL/GenBank/DDBJ databases">
        <title>Halocaridina rubra genome assembly.</title>
        <authorList>
            <person name="Smith C."/>
        </authorList>
    </citation>
    <scope>NUCLEOTIDE SEQUENCE [LARGE SCALE GENOMIC DNA]</scope>
    <source>
        <strain evidence="11">EP-1</strain>
        <tissue evidence="11">Whole</tissue>
    </source>
</reference>
<dbReference type="InterPro" id="IPR015917">
    <property type="entry name" value="Pept_C14A"/>
</dbReference>
<dbReference type="AlphaFoldDB" id="A0AAN8XK35"/>
<dbReference type="Gene3D" id="3.40.50.1460">
    <property type="match status" value="1"/>
</dbReference>